<evidence type="ECO:0000313" key="1">
    <source>
        <dbReference type="EMBL" id="KAI5444921.1"/>
    </source>
</evidence>
<reference evidence="1 2" key="1">
    <citation type="journal article" date="2022" name="Nat. Genet.">
        <title>Improved pea reference genome and pan-genome highlight genomic features and evolutionary characteristics.</title>
        <authorList>
            <person name="Yang T."/>
            <person name="Liu R."/>
            <person name="Luo Y."/>
            <person name="Hu S."/>
            <person name="Wang D."/>
            <person name="Wang C."/>
            <person name="Pandey M.K."/>
            <person name="Ge S."/>
            <person name="Xu Q."/>
            <person name="Li N."/>
            <person name="Li G."/>
            <person name="Huang Y."/>
            <person name="Saxena R.K."/>
            <person name="Ji Y."/>
            <person name="Li M."/>
            <person name="Yan X."/>
            <person name="He Y."/>
            <person name="Liu Y."/>
            <person name="Wang X."/>
            <person name="Xiang C."/>
            <person name="Varshney R.K."/>
            <person name="Ding H."/>
            <person name="Gao S."/>
            <person name="Zong X."/>
        </authorList>
    </citation>
    <scope>NUCLEOTIDE SEQUENCE [LARGE SCALE GENOMIC DNA]</scope>
    <source>
        <strain evidence="1 2">cv. Zhongwan 6</strain>
    </source>
</reference>
<dbReference type="Gramene" id="Psat01G0326700-T1">
    <property type="protein sequence ID" value="KAI5444921.1"/>
    <property type="gene ID" value="KIW84_013267"/>
</dbReference>
<dbReference type="Proteomes" id="UP001058974">
    <property type="component" value="Chromosome 1"/>
</dbReference>
<protein>
    <submittedName>
        <fullName evidence="1">Uncharacterized protein</fullName>
    </submittedName>
</protein>
<evidence type="ECO:0000313" key="2">
    <source>
        <dbReference type="Proteomes" id="UP001058974"/>
    </source>
</evidence>
<keyword evidence="2" id="KW-1185">Reference proteome</keyword>
<accession>A0A9D5BJY7</accession>
<comment type="caution">
    <text evidence="1">The sequence shown here is derived from an EMBL/GenBank/DDBJ whole genome shotgun (WGS) entry which is preliminary data.</text>
</comment>
<proteinExistence type="predicted"/>
<dbReference type="AlphaFoldDB" id="A0A9D5BJY7"/>
<dbReference type="EMBL" id="JAMSHJ010000001">
    <property type="protein sequence ID" value="KAI5444921.1"/>
    <property type="molecule type" value="Genomic_DNA"/>
</dbReference>
<sequence length="148" mass="17042">MEGIPELTLNTHVDELMVLCETTVDFENVKENGFDFFDTLAFQGWNSFFERLKGLVYPVLVKQFWVHATMVKETITAYVMNRKIVITENSIIDLISHNGKGKRVHNVKTNVKREANITFVIFKAGINLDDDKGPKVYNKALKLFMKNL</sequence>
<gene>
    <name evidence="1" type="ORF">KIW84_013267</name>
</gene>
<name>A0A9D5BJY7_PEA</name>
<organism evidence="1 2">
    <name type="scientific">Pisum sativum</name>
    <name type="common">Garden pea</name>
    <name type="synonym">Lathyrus oleraceus</name>
    <dbReference type="NCBI Taxonomy" id="3888"/>
    <lineage>
        <taxon>Eukaryota</taxon>
        <taxon>Viridiplantae</taxon>
        <taxon>Streptophyta</taxon>
        <taxon>Embryophyta</taxon>
        <taxon>Tracheophyta</taxon>
        <taxon>Spermatophyta</taxon>
        <taxon>Magnoliopsida</taxon>
        <taxon>eudicotyledons</taxon>
        <taxon>Gunneridae</taxon>
        <taxon>Pentapetalae</taxon>
        <taxon>rosids</taxon>
        <taxon>fabids</taxon>
        <taxon>Fabales</taxon>
        <taxon>Fabaceae</taxon>
        <taxon>Papilionoideae</taxon>
        <taxon>50 kb inversion clade</taxon>
        <taxon>NPAAA clade</taxon>
        <taxon>Hologalegina</taxon>
        <taxon>IRL clade</taxon>
        <taxon>Fabeae</taxon>
        <taxon>Lathyrus</taxon>
    </lineage>
</organism>